<evidence type="ECO:0000313" key="1">
    <source>
        <dbReference type="EMBL" id="MBA8809612.1"/>
    </source>
</evidence>
<evidence type="ECO:0000313" key="2">
    <source>
        <dbReference type="Proteomes" id="UP000540568"/>
    </source>
</evidence>
<reference evidence="1 2" key="1">
    <citation type="submission" date="2020-07" db="EMBL/GenBank/DDBJ databases">
        <title>Sequencing the genomes of 1000 actinobacteria strains.</title>
        <authorList>
            <person name="Klenk H.-P."/>
        </authorList>
    </citation>
    <scope>NUCLEOTIDE SEQUENCE [LARGE SCALE GENOMIC DNA]</scope>
    <source>
        <strain evidence="1 2">DSM 44121</strain>
    </source>
</reference>
<proteinExistence type="predicted"/>
<name>A0A7W3JB64_9MICO</name>
<comment type="caution">
    <text evidence="1">The sequence shown here is derived from an EMBL/GenBank/DDBJ whole genome shotgun (WGS) entry which is preliminary data.</text>
</comment>
<dbReference type="AlphaFoldDB" id="A0A7W3JB64"/>
<dbReference type="EMBL" id="JACGWV010000002">
    <property type="protein sequence ID" value="MBA8809612.1"/>
    <property type="molecule type" value="Genomic_DNA"/>
</dbReference>
<accession>A0A7W3JB64</accession>
<dbReference type="Proteomes" id="UP000540568">
    <property type="component" value="Unassembled WGS sequence"/>
</dbReference>
<keyword evidence="2" id="KW-1185">Reference proteome</keyword>
<organism evidence="1 2">
    <name type="scientific">Promicromonospora sukumoe</name>
    <dbReference type="NCBI Taxonomy" id="88382"/>
    <lineage>
        <taxon>Bacteria</taxon>
        <taxon>Bacillati</taxon>
        <taxon>Actinomycetota</taxon>
        <taxon>Actinomycetes</taxon>
        <taxon>Micrococcales</taxon>
        <taxon>Promicromonosporaceae</taxon>
        <taxon>Promicromonospora</taxon>
    </lineage>
</organism>
<sequence length="47" mass="5074">MSSTERGSEGVVKTVRQGWTGKEAVVVAPGPLRSREFTVPLVDLSMK</sequence>
<dbReference type="RefSeq" id="WP_182618875.1">
    <property type="nucleotide sequence ID" value="NZ_BAAATF010000008.1"/>
</dbReference>
<gene>
    <name evidence="1" type="ORF">FHX71_003588</name>
</gene>
<protein>
    <submittedName>
        <fullName evidence="1">Uncharacterized protein</fullName>
    </submittedName>
</protein>